<dbReference type="Proteomes" id="UP001500665">
    <property type="component" value="Unassembled WGS sequence"/>
</dbReference>
<organism evidence="1 2">
    <name type="scientific">Actinocorallia libanotica</name>
    <dbReference type="NCBI Taxonomy" id="46162"/>
    <lineage>
        <taxon>Bacteria</taxon>
        <taxon>Bacillati</taxon>
        <taxon>Actinomycetota</taxon>
        <taxon>Actinomycetes</taxon>
        <taxon>Streptosporangiales</taxon>
        <taxon>Thermomonosporaceae</taxon>
        <taxon>Actinocorallia</taxon>
    </lineage>
</organism>
<keyword evidence="2" id="KW-1185">Reference proteome</keyword>
<gene>
    <name evidence="1" type="ORF">GCM10009550_70730</name>
</gene>
<evidence type="ECO:0000313" key="1">
    <source>
        <dbReference type="EMBL" id="GAA0967178.1"/>
    </source>
</evidence>
<evidence type="ECO:0000313" key="2">
    <source>
        <dbReference type="Proteomes" id="UP001500665"/>
    </source>
</evidence>
<comment type="caution">
    <text evidence="1">The sequence shown here is derived from an EMBL/GenBank/DDBJ whole genome shotgun (WGS) entry which is preliminary data.</text>
</comment>
<sequence length="56" mass="5811">MYSVLSSVETGGVLVMEYVGSACGFGSMACGEAADLPQIARNARFRNPTGFDTSTS</sequence>
<dbReference type="EMBL" id="BAAAHH010000048">
    <property type="protein sequence ID" value="GAA0967178.1"/>
    <property type="molecule type" value="Genomic_DNA"/>
</dbReference>
<protein>
    <submittedName>
        <fullName evidence="1">Uncharacterized protein</fullName>
    </submittedName>
</protein>
<name>A0ABP4CHW5_9ACTN</name>
<reference evidence="2" key="1">
    <citation type="journal article" date="2019" name="Int. J. Syst. Evol. Microbiol.">
        <title>The Global Catalogue of Microorganisms (GCM) 10K type strain sequencing project: providing services to taxonomists for standard genome sequencing and annotation.</title>
        <authorList>
            <consortium name="The Broad Institute Genomics Platform"/>
            <consortium name="The Broad Institute Genome Sequencing Center for Infectious Disease"/>
            <person name="Wu L."/>
            <person name="Ma J."/>
        </authorList>
    </citation>
    <scope>NUCLEOTIDE SEQUENCE [LARGE SCALE GENOMIC DNA]</scope>
    <source>
        <strain evidence="2">JCM 10696</strain>
    </source>
</reference>
<proteinExistence type="predicted"/>
<accession>A0ABP4CHW5</accession>